<dbReference type="GO" id="GO:0005886">
    <property type="term" value="C:plasma membrane"/>
    <property type="evidence" value="ECO:0007669"/>
    <property type="project" value="TreeGrafter"/>
</dbReference>
<evidence type="ECO:0000256" key="5">
    <source>
        <dbReference type="ARBA" id="ARBA00023136"/>
    </source>
</evidence>
<keyword evidence="9" id="KW-1185">Reference proteome</keyword>
<evidence type="ECO:0000256" key="4">
    <source>
        <dbReference type="ARBA" id="ARBA00022989"/>
    </source>
</evidence>
<evidence type="ECO:0000313" key="8">
    <source>
        <dbReference type="EMBL" id="ADG99403.1"/>
    </source>
</evidence>
<organism evidence="8 9">
    <name type="scientific">Segniliparus rotundus (strain ATCC BAA-972 / CDC 1076 / CIP 108378 / DSM 44985 / JCM 13578)</name>
    <dbReference type="NCBI Taxonomy" id="640132"/>
    <lineage>
        <taxon>Bacteria</taxon>
        <taxon>Bacillati</taxon>
        <taxon>Actinomycetota</taxon>
        <taxon>Actinomycetes</taxon>
        <taxon>Mycobacteriales</taxon>
        <taxon>Segniliparaceae</taxon>
        <taxon>Segniliparus</taxon>
    </lineage>
</organism>
<evidence type="ECO:0000256" key="3">
    <source>
        <dbReference type="ARBA" id="ARBA00022692"/>
    </source>
</evidence>
<dbReference type="PANTHER" id="PTHR38459:SF1">
    <property type="entry name" value="PROPHAGE BACTOPRENOL-LINKED GLUCOSE TRANSLOCASE HOMOLOG"/>
    <property type="match status" value="1"/>
</dbReference>
<feature type="transmembrane region" description="Helical" evidence="6">
    <location>
        <begin position="37"/>
        <end position="60"/>
    </location>
</feature>
<reference evidence="8 9" key="1">
    <citation type="journal article" date="2010" name="Stand. Genomic Sci.">
        <title>Complete genome sequence of Segniliparus rotundus type strain (CDC 1076).</title>
        <authorList>
            <person name="Sikorski J."/>
            <person name="Lapidus A."/>
            <person name="Copeland A."/>
            <person name="Misra M."/>
            <person name="Glavina Del Rio T."/>
            <person name="Nolan M."/>
            <person name="Lucas S."/>
            <person name="Chen F."/>
            <person name="Tice H."/>
            <person name="Cheng J.F."/>
            <person name="Jando M."/>
            <person name="Schneider S."/>
            <person name="Bruce D."/>
            <person name="Goodwin L."/>
            <person name="Pitluck S."/>
            <person name="Liolios K."/>
            <person name="Mikhailova N."/>
            <person name="Pati A."/>
            <person name="Ivanova N."/>
            <person name="Mavromatis K."/>
            <person name="Chen A."/>
            <person name="Palaniappan K."/>
            <person name="Chertkov O."/>
            <person name="Land M."/>
            <person name="Hauser L."/>
            <person name="Chang Y.J."/>
            <person name="Jeffries C.D."/>
            <person name="Brettin T."/>
            <person name="Detter J.C."/>
            <person name="Han C."/>
            <person name="Rohde M."/>
            <person name="Goker M."/>
            <person name="Bristow J."/>
            <person name="Eisen J.A."/>
            <person name="Markowitz V."/>
            <person name="Hugenholtz P."/>
            <person name="Kyrpides N.C."/>
            <person name="Klenk H.P."/>
        </authorList>
    </citation>
    <scope>NUCLEOTIDE SEQUENCE [LARGE SCALE GENOMIC DNA]</scope>
    <source>
        <strain evidence="9">ATCC BAA-972 / CDC 1076 / CIP 108378 / DSM 44985 / JCM 13578</strain>
    </source>
</reference>
<comment type="subcellular location">
    <subcellularLocation>
        <location evidence="1">Membrane</location>
        <topology evidence="1">Multi-pass membrane protein</topology>
    </subcellularLocation>
</comment>
<keyword evidence="5 6" id="KW-0472">Membrane</keyword>
<dbReference type="Pfam" id="PF04138">
    <property type="entry name" value="GtrA_DPMS_TM"/>
    <property type="match status" value="1"/>
</dbReference>
<dbReference type="EMBL" id="CP001958">
    <property type="protein sequence ID" value="ADG99403.1"/>
    <property type="molecule type" value="Genomic_DNA"/>
</dbReference>
<feature type="transmembrane region" description="Helical" evidence="6">
    <location>
        <begin position="136"/>
        <end position="158"/>
    </location>
</feature>
<name>D6ZEC7_SEGRD</name>
<dbReference type="eggNOG" id="COG2246">
    <property type="taxonomic scope" value="Bacteria"/>
</dbReference>
<dbReference type="GO" id="GO:0000271">
    <property type="term" value="P:polysaccharide biosynthetic process"/>
    <property type="evidence" value="ECO:0007669"/>
    <property type="project" value="InterPro"/>
</dbReference>
<accession>D6ZEC7</accession>
<evidence type="ECO:0000256" key="2">
    <source>
        <dbReference type="ARBA" id="ARBA00009399"/>
    </source>
</evidence>
<sequence>MPDTDHETSEPAELIERAVLRLLPRPLQALLLRHHELIKFGVVGATTMVFDMAVYYALIFTVMPTKPTVAKIFSGVLATVLSYILNSEWSFKHRGGRQRHHEALLFFGISGIGALLGAAPLWVANNLFHIRHGGSWMHTVLVDFVLAYIIGNVMQMAFRFWALRKFAYPVLLDDLPADETAESADTAASLGP</sequence>
<protein>
    <submittedName>
        <fullName evidence="8">GtrA family protein</fullName>
    </submittedName>
</protein>
<evidence type="ECO:0000313" key="9">
    <source>
        <dbReference type="Proteomes" id="UP000002247"/>
    </source>
</evidence>
<dbReference type="AlphaFoldDB" id="D6ZEC7"/>
<dbReference type="InterPro" id="IPR051401">
    <property type="entry name" value="GtrA_CellWall_Glycosyl"/>
</dbReference>
<comment type="similarity">
    <text evidence="2">Belongs to the GtrA family.</text>
</comment>
<dbReference type="OrthoDB" id="9807815at2"/>
<dbReference type="HOGENOM" id="CLU_083873_0_0_11"/>
<dbReference type="STRING" id="640132.Srot_2975"/>
<dbReference type="Proteomes" id="UP000002247">
    <property type="component" value="Chromosome"/>
</dbReference>
<feature type="transmembrane region" description="Helical" evidence="6">
    <location>
        <begin position="103"/>
        <end position="124"/>
    </location>
</feature>
<keyword evidence="3 6" id="KW-0812">Transmembrane</keyword>
<feature type="domain" description="GtrA/DPMS transmembrane" evidence="7">
    <location>
        <begin position="39"/>
        <end position="166"/>
    </location>
</feature>
<dbReference type="InterPro" id="IPR007267">
    <property type="entry name" value="GtrA_DPMS_TM"/>
</dbReference>
<gene>
    <name evidence="8" type="ordered locus">Srot_2975</name>
</gene>
<proteinExistence type="inferred from homology"/>
<keyword evidence="4 6" id="KW-1133">Transmembrane helix</keyword>
<dbReference type="RefSeq" id="WP_013139850.1">
    <property type="nucleotide sequence ID" value="NC_014168.1"/>
</dbReference>
<feature type="transmembrane region" description="Helical" evidence="6">
    <location>
        <begin position="72"/>
        <end position="91"/>
    </location>
</feature>
<dbReference type="KEGG" id="srt:Srot_2975"/>
<evidence type="ECO:0000256" key="1">
    <source>
        <dbReference type="ARBA" id="ARBA00004141"/>
    </source>
</evidence>
<dbReference type="PANTHER" id="PTHR38459">
    <property type="entry name" value="PROPHAGE BACTOPRENOL-LINKED GLUCOSE TRANSLOCASE HOMOLOG"/>
    <property type="match status" value="1"/>
</dbReference>
<evidence type="ECO:0000259" key="7">
    <source>
        <dbReference type="Pfam" id="PF04138"/>
    </source>
</evidence>
<evidence type="ECO:0000256" key="6">
    <source>
        <dbReference type="SAM" id="Phobius"/>
    </source>
</evidence>